<organism evidence="1 2">
    <name type="scientific">Streptomyces viridochromogenes Tue57</name>
    <dbReference type="NCBI Taxonomy" id="1160705"/>
    <lineage>
        <taxon>Bacteria</taxon>
        <taxon>Bacillati</taxon>
        <taxon>Actinomycetota</taxon>
        <taxon>Actinomycetes</taxon>
        <taxon>Kitasatosporales</taxon>
        <taxon>Streptomycetaceae</taxon>
        <taxon>Streptomyces</taxon>
    </lineage>
</organism>
<name>L8PCD5_STRVR</name>
<dbReference type="AlphaFoldDB" id="L8PCD5"/>
<accession>L8PCD5</accession>
<protein>
    <submittedName>
        <fullName evidence="1">Uncharacterized protein</fullName>
    </submittedName>
</protein>
<dbReference type="Proteomes" id="UP000011205">
    <property type="component" value="Unassembled WGS sequence"/>
</dbReference>
<dbReference type="PATRIC" id="fig|1160705.3.peg.5120"/>
<gene>
    <name evidence="1" type="ORF">STVIR_5178</name>
</gene>
<sequence length="120" mass="12504">MDQDVREGRGRRGIADFCDLDTVLGGAEGLYSDASSGGGAVKVTRGRTTAVDGVPALARKAEEGKDRYTLYVATEGEPYPLRLDSASPDDLGTLTFSDFDVPVPAQAHTGDVVDLDALGG</sequence>
<dbReference type="RefSeq" id="WP_004000614.1">
    <property type="nucleotide sequence ID" value="NZ_AMLP01000153.1"/>
</dbReference>
<dbReference type="EMBL" id="AMLP01000153">
    <property type="protein sequence ID" value="ELS53864.1"/>
    <property type="molecule type" value="Genomic_DNA"/>
</dbReference>
<evidence type="ECO:0000313" key="2">
    <source>
        <dbReference type="Proteomes" id="UP000011205"/>
    </source>
</evidence>
<evidence type="ECO:0000313" key="1">
    <source>
        <dbReference type="EMBL" id="ELS53864.1"/>
    </source>
</evidence>
<comment type="caution">
    <text evidence="1">The sequence shown here is derived from an EMBL/GenBank/DDBJ whole genome shotgun (WGS) entry which is preliminary data.</text>
</comment>
<proteinExistence type="predicted"/>
<reference evidence="1 2" key="1">
    <citation type="journal article" date="2013" name="Genome Announc.">
        <title>Draft Genome Sequence of Streptomyces viridochromogenes Strain Tu57, Producer of Avilamycin.</title>
        <authorList>
            <person name="Gruning B.A."/>
            <person name="Erxleben A."/>
            <person name="Hahnlein A."/>
            <person name="Gunther S."/>
        </authorList>
    </citation>
    <scope>NUCLEOTIDE SEQUENCE [LARGE SCALE GENOMIC DNA]</scope>
    <source>
        <strain evidence="1 2">Tue57</strain>
    </source>
</reference>